<dbReference type="Gene3D" id="3.40.50.410">
    <property type="entry name" value="von Willebrand factor, type A domain"/>
    <property type="match status" value="1"/>
</dbReference>
<dbReference type="InterPro" id="IPR036465">
    <property type="entry name" value="vWFA_dom_sf"/>
</dbReference>
<evidence type="ECO:0000259" key="1">
    <source>
        <dbReference type="PROSITE" id="PS50234"/>
    </source>
</evidence>
<protein>
    <recommendedName>
        <fullName evidence="1">VWFA domain-containing protein</fullName>
    </recommendedName>
</protein>
<dbReference type="AlphaFoldDB" id="A0AAV3X4U8"/>
<dbReference type="Proteomes" id="UP001050975">
    <property type="component" value="Unassembled WGS sequence"/>
</dbReference>
<dbReference type="SMART" id="SM00327">
    <property type="entry name" value="VWA"/>
    <property type="match status" value="1"/>
</dbReference>
<keyword evidence="3" id="KW-1185">Reference proteome</keyword>
<dbReference type="CDD" id="cd01461">
    <property type="entry name" value="vWA_interalpha_trypsin_inhibitor"/>
    <property type="match status" value="1"/>
</dbReference>
<dbReference type="SUPFAM" id="SSF53300">
    <property type="entry name" value="vWA-like"/>
    <property type="match status" value="1"/>
</dbReference>
<dbReference type="PANTHER" id="PTHR45737:SF6">
    <property type="entry name" value="VON WILLEBRAND FACTOR A DOMAIN-CONTAINING PROTEIN 5A"/>
    <property type="match status" value="1"/>
</dbReference>
<dbReference type="PANTHER" id="PTHR45737">
    <property type="entry name" value="VON WILLEBRAND FACTOR A DOMAIN-CONTAINING PROTEIN 5A"/>
    <property type="match status" value="1"/>
</dbReference>
<dbReference type="NCBIfam" id="NF033769">
    <property type="entry name" value="after_VWA_1"/>
    <property type="match status" value="1"/>
</dbReference>
<dbReference type="PROSITE" id="PS50234">
    <property type="entry name" value="VWFA"/>
    <property type="match status" value="1"/>
</dbReference>
<comment type="caution">
    <text evidence="2">The sequence shown here is derived from an EMBL/GenBank/DDBJ whole genome shotgun (WGS) entry which is preliminary data.</text>
</comment>
<reference evidence="2" key="1">
    <citation type="submission" date="2019-10" db="EMBL/GenBank/DDBJ databases">
        <title>Draft genome sequece of Microseira wollei NIES-4236.</title>
        <authorList>
            <person name="Yamaguchi H."/>
            <person name="Suzuki S."/>
            <person name="Kawachi M."/>
        </authorList>
    </citation>
    <scope>NUCLEOTIDE SEQUENCE</scope>
    <source>
        <strain evidence="2">NIES-4236</strain>
    </source>
</reference>
<name>A0AAV3X4U8_9CYAN</name>
<evidence type="ECO:0000313" key="3">
    <source>
        <dbReference type="Proteomes" id="UP001050975"/>
    </source>
</evidence>
<accession>A0AAV3X4U8</accession>
<dbReference type="InterPro" id="IPR002035">
    <property type="entry name" value="VWF_A"/>
</dbReference>
<gene>
    <name evidence="2" type="ORF">MiSe_00660</name>
</gene>
<sequence length="491" mass="53787">MPKDVVFLVDTSGSQHGDPLMKCQELMRRFINGLNAYDTFSILDFSNSVRQLSPTPLPNTPENRAKAINYINNLHAAGGTEMLSGIRAAINVPTPPGRLRSVVLLSDGYIGNENEILAEVQKHLQSGNRLYSFGAGSSVNRFFLNRVAEIGRGISRIIRYDEPTEEVAEKFFRQINNPVLINIQITWEPTGENPAIYPAVAPDLFAEQPLVLFGRKQDGIAGKLHISGIAAGGKRYQKTFDLNFDETGNPAIAQLWGRARIKDLTKQMVSYETKAGVEAVTETALTYQLLSQYTAFVAVSEEVRVDPEGEKITVQVPVEMPEGVSYEGIFGEIGAASPPSAPMYATGRSHYSYGAEDIQCLSSSIVDEEPNLLNMRLFASMGLTTAKGMRRATPKAPNPKLQVISITGLEQGAIDALTQHLQLLQLPSGKSGEIVFEFKVGKGRVKQIMLDEDASTLKDAEVVEIIKRALTTWRPPQAATGTVRITLRILP</sequence>
<evidence type="ECO:0000313" key="2">
    <source>
        <dbReference type="EMBL" id="GET35324.1"/>
    </source>
</evidence>
<dbReference type="Pfam" id="PF13768">
    <property type="entry name" value="VWA_3"/>
    <property type="match status" value="1"/>
</dbReference>
<proteinExistence type="predicted"/>
<organism evidence="2 3">
    <name type="scientific">Microseira wollei NIES-4236</name>
    <dbReference type="NCBI Taxonomy" id="2530354"/>
    <lineage>
        <taxon>Bacteria</taxon>
        <taxon>Bacillati</taxon>
        <taxon>Cyanobacteriota</taxon>
        <taxon>Cyanophyceae</taxon>
        <taxon>Oscillatoriophycideae</taxon>
        <taxon>Aerosakkonematales</taxon>
        <taxon>Aerosakkonemataceae</taxon>
        <taxon>Microseira</taxon>
    </lineage>
</organism>
<feature type="domain" description="VWFA" evidence="1">
    <location>
        <begin position="4"/>
        <end position="175"/>
    </location>
</feature>
<dbReference type="EMBL" id="BLAY01000001">
    <property type="protein sequence ID" value="GET35324.1"/>
    <property type="molecule type" value="Genomic_DNA"/>
</dbReference>